<evidence type="ECO:0000313" key="1">
    <source>
        <dbReference type="EMBL" id="GFH07981.1"/>
    </source>
</evidence>
<keyword evidence="2" id="KW-1185">Reference proteome</keyword>
<organism evidence="1 2">
    <name type="scientific">Haematococcus lacustris</name>
    <name type="common">Green alga</name>
    <name type="synonym">Haematococcus pluvialis</name>
    <dbReference type="NCBI Taxonomy" id="44745"/>
    <lineage>
        <taxon>Eukaryota</taxon>
        <taxon>Viridiplantae</taxon>
        <taxon>Chlorophyta</taxon>
        <taxon>core chlorophytes</taxon>
        <taxon>Chlorophyceae</taxon>
        <taxon>CS clade</taxon>
        <taxon>Chlamydomonadales</taxon>
        <taxon>Haematococcaceae</taxon>
        <taxon>Haematococcus</taxon>
    </lineage>
</organism>
<dbReference type="InterPro" id="IPR029063">
    <property type="entry name" value="SAM-dependent_MTases_sf"/>
</dbReference>
<sequence length="69" mass="7486">MDLAIDKGTLDCMLSGRDGYGRAAAALKVLHETLKTPGTLLLVSHSPPADRLTLLRTVYWHDIQVSPKG</sequence>
<comment type="caution">
    <text evidence="1">The sequence shown here is derived from an EMBL/GenBank/DDBJ whole genome shotgun (WGS) entry which is preliminary data.</text>
</comment>
<dbReference type="AlphaFoldDB" id="A0A699YEW5"/>
<name>A0A699YEW5_HAELA</name>
<accession>A0A699YEW5</accession>
<evidence type="ECO:0000313" key="2">
    <source>
        <dbReference type="Proteomes" id="UP000485058"/>
    </source>
</evidence>
<dbReference type="Proteomes" id="UP000485058">
    <property type="component" value="Unassembled WGS sequence"/>
</dbReference>
<reference evidence="1 2" key="1">
    <citation type="submission" date="2020-02" db="EMBL/GenBank/DDBJ databases">
        <title>Draft genome sequence of Haematococcus lacustris strain NIES-144.</title>
        <authorList>
            <person name="Morimoto D."/>
            <person name="Nakagawa S."/>
            <person name="Yoshida T."/>
            <person name="Sawayama S."/>
        </authorList>
    </citation>
    <scope>NUCLEOTIDE SEQUENCE [LARGE SCALE GENOMIC DNA]</scope>
    <source>
        <strain evidence="1 2">NIES-144</strain>
    </source>
</reference>
<dbReference type="Gene3D" id="3.40.50.150">
    <property type="entry name" value="Vaccinia Virus protein VP39"/>
    <property type="match status" value="1"/>
</dbReference>
<proteinExistence type="predicted"/>
<feature type="non-terminal residue" evidence="1">
    <location>
        <position position="1"/>
    </location>
</feature>
<dbReference type="EMBL" id="BLLF01000129">
    <property type="protein sequence ID" value="GFH07981.1"/>
    <property type="molecule type" value="Genomic_DNA"/>
</dbReference>
<gene>
    <name evidence="1" type="ORF">HaLaN_02875</name>
</gene>
<protein>
    <submittedName>
        <fullName evidence="1">Uncharacterized protein</fullName>
    </submittedName>
</protein>